<proteinExistence type="inferred from homology"/>
<dbReference type="InterPro" id="IPR000754">
    <property type="entry name" value="Ribosomal_uS9"/>
</dbReference>
<dbReference type="PROSITE" id="PS00360">
    <property type="entry name" value="RIBOSOMAL_S9"/>
    <property type="match status" value="1"/>
</dbReference>
<dbReference type="NCBIfam" id="NF001099">
    <property type="entry name" value="PRK00132.1"/>
    <property type="match status" value="1"/>
</dbReference>
<feature type="compositionally biased region" description="Low complexity" evidence="7">
    <location>
        <begin position="30"/>
        <end position="45"/>
    </location>
</feature>
<dbReference type="EMBL" id="JAZGUE010000003">
    <property type="protein sequence ID" value="KAL2268544.1"/>
    <property type="molecule type" value="Genomic_DNA"/>
</dbReference>
<protein>
    <recommendedName>
        <fullName evidence="4">Small ribosomal subunit protein uS9m</fullName>
    </recommendedName>
    <alternativeName>
        <fullName evidence="5">37S ribosomal protein S9, mitochondrial</fullName>
    </alternativeName>
</protein>
<comment type="similarity">
    <text evidence="1 6">Belongs to the universal ribosomal protein uS9 family.</text>
</comment>
<reference evidence="8 9" key="1">
    <citation type="journal article" date="2024" name="Commun. Biol.">
        <title>Comparative genomic analysis of thermophilic fungi reveals convergent evolutionary adaptations and gene losses.</title>
        <authorList>
            <person name="Steindorff A.S."/>
            <person name="Aguilar-Pontes M.V."/>
            <person name="Robinson A.J."/>
            <person name="Andreopoulos B."/>
            <person name="LaButti K."/>
            <person name="Kuo A."/>
            <person name="Mondo S."/>
            <person name="Riley R."/>
            <person name="Otillar R."/>
            <person name="Haridas S."/>
            <person name="Lipzen A."/>
            <person name="Grimwood J."/>
            <person name="Schmutz J."/>
            <person name="Clum A."/>
            <person name="Reid I.D."/>
            <person name="Moisan M.C."/>
            <person name="Butler G."/>
            <person name="Nguyen T.T.M."/>
            <person name="Dewar K."/>
            <person name="Conant G."/>
            <person name="Drula E."/>
            <person name="Henrissat B."/>
            <person name="Hansel C."/>
            <person name="Singer S."/>
            <person name="Hutchinson M.I."/>
            <person name="de Vries R.P."/>
            <person name="Natvig D.O."/>
            <person name="Powell A.J."/>
            <person name="Tsang A."/>
            <person name="Grigoriev I.V."/>
        </authorList>
    </citation>
    <scope>NUCLEOTIDE SEQUENCE [LARGE SCALE GENOMIC DNA]</scope>
    <source>
        <strain evidence="8 9">ATCC 22073</strain>
    </source>
</reference>
<dbReference type="InterPro" id="IPR020574">
    <property type="entry name" value="Ribosomal_uS9_CS"/>
</dbReference>
<organism evidence="8 9">
    <name type="scientific">Remersonia thermophila</name>
    <dbReference type="NCBI Taxonomy" id="72144"/>
    <lineage>
        <taxon>Eukaryota</taxon>
        <taxon>Fungi</taxon>
        <taxon>Dikarya</taxon>
        <taxon>Ascomycota</taxon>
        <taxon>Pezizomycotina</taxon>
        <taxon>Sordariomycetes</taxon>
        <taxon>Sordariomycetidae</taxon>
        <taxon>Sordariales</taxon>
        <taxon>Sordariales incertae sedis</taxon>
        <taxon>Remersonia</taxon>
    </lineage>
</organism>
<evidence type="ECO:0000256" key="3">
    <source>
        <dbReference type="ARBA" id="ARBA00023274"/>
    </source>
</evidence>
<sequence length="336" mass="36953">MMPSSRRGLTSAVRGVCKALDGTASRRPPSLEQQLRSLRLSSPALAPVPGSRRCLSTESSDPAGSRQQPPPQLAITAAAPVNLASLASRPRLAEHARVLPASASYFSRTPVFNEHFLEVYKLSRTYANLPVIPSADAERVAWKTLFDLRQTLGEPVKATEYAQCLKLVKRLHLIHPDLKPPAVTDALRYFKRDVQGFLNAPKPIAIDKFGRALGVGRRKASVAHAWVVEGDGQVLINGKTLADYFGRVHDRESAVWALHATDRIDKYNVWARVTGGGTTGQAEALKLAVAKALMAHEPALKPALRRAGCITRDPRRVERKKHGRVKARKMPTWVKR</sequence>
<feature type="region of interest" description="Disordered" evidence="7">
    <location>
        <begin position="20"/>
        <end position="70"/>
    </location>
</feature>
<keyword evidence="3 6" id="KW-0687">Ribonucleoprotein</keyword>
<name>A0ABR4DG55_9PEZI</name>
<dbReference type="SUPFAM" id="SSF54211">
    <property type="entry name" value="Ribosomal protein S5 domain 2-like"/>
    <property type="match status" value="1"/>
</dbReference>
<dbReference type="InterPro" id="IPR014721">
    <property type="entry name" value="Ribsml_uS5_D2-typ_fold_subgr"/>
</dbReference>
<dbReference type="PANTHER" id="PTHR21569">
    <property type="entry name" value="RIBOSOMAL PROTEIN S9"/>
    <property type="match status" value="1"/>
</dbReference>
<dbReference type="InterPro" id="IPR023035">
    <property type="entry name" value="Ribosomal_uS9_bac/plastid"/>
</dbReference>
<evidence type="ECO:0000256" key="1">
    <source>
        <dbReference type="ARBA" id="ARBA00005251"/>
    </source>
</evidence>
<dbReference type="RefSeq" id="XP_070867268.1">
    <property type="nucleotide sequence ID" value="XM_071009763.1"/>
</dbReference>
<dbReference type="Pfam" id="PF00380">
    <property type="entry name" value="Ribosomal_S9"/>
    <property type="match status" value="1"/>
</dbReference>
<evidence type="ECO:0000256" key="7">
    <source>
        <dbReference type="SAM" id="MobiDB-lite"/>
    </source>
</evidence>
<feature type="compositionally biased region" description="Polar residues" evidence="7">
    <location>
        <begin position="54"/>
        <end position="67"/>
    </location>
</feature>
<keyword evidence="2 6" id="KW-0689">Ribosomal protein</keyword>
<evidence type="ECO:0000313" key="9">
    <source>
        <dbReference type="Proteomes" id="UP001600064"/>
    </source>
</evidence>
<comment type="caution">
    <text evidence="8">The sequence shown here is derived from an EMBL/GenBank/DDBJ whole genome shotgun (WGS) entry which is preliminary data.</text>
</comment>
<evidence type="ECO:0000256" key="5">
    <source>
        <dbReference type="ARBA" id="ARBA00042623"/>
    </source>
</evidence>
<keyword evidence="9" id="KW-1185">Reference proteome</keyword>
<feature type="region of interest" description="Disordered" evidence="7">
    <location>
        <begin position="317"/>
        <end position="336"/>
    </location>
</feature>
<dbReference type="InterPro" id="IPR020568">
    <property type="entry name" value="Ribosomal_Su5_D2-typ_SF"/>
</dbReference>
<gene>
    <name evidence="8" type="ORF">VTJ83DRAFT_3390</name>
</gene>
<dbReference type="GeneID" id="98124407"/>
<evidence type="ECO:0000256" key="4">
    <source>
        <dbReference type="ARBA" id="ARBA00039318"/>
    </source>
</evidence>
<evidence type="ECO:0000256" key="2">
    <source>
        <dbReference type="ARBA" id="ARBA00022980"/>
    </source>
</evidence>
<dbReference type="PANTHER" id="PTHR21569:SF1">
    <property type="entry name" value="SMALL RIBOSOMAL SUBUNIT PROTEIN US9M"/>
    <property type="match status" value="1"/>
</dbReference>
<evidence type="ECO:0000313" key="8">
    <source>
        <dbReference type="EMBL" id="KAL2268544.1"/>
    </source>
</evidence>
<evidence type="ECO:0000256" key="6">
    <source>
        <dbReference type="RuleBase" id="RU003815"/>
    </source>
</evidence>
<dbReference type="Proteomes" id="UP001600064">
    <property type="component" value="Unassembled WGS sequence"/>
</dbReference>
<accession>A0ABR4DG55</accession>
<dbReference type="Gene3D" id="3.30.230.10">
    <property type="match status" value="1"/>
</dbReference>